<dbReference type="Proteomes" id="UP000837801">
    <property type="component" value="Unassembled WGS sequence"/>
</dbReference>
<evidence type="ECO:0000256" key="13">
    <source>
        <dbReference type="ARBA" id="ARBA00048635"/>
    </source>
</evidence>
<protein>
    <recommendedName>
        <fullName evidence="4 15">tRNA:m(4)X modification enzyme TRM13</fullName>
        <ecNumber evidence="3 15">2.1.1.225</ecNumber>
    </recommendedName>
</protein>
<comment type="similarity">
    <text evidence="2 15">Belongs to the methyltransferase TRM13 family.</text>
</comment>
<dbReference type="OrthoDB" id="258806at2759"/>
<evidence type="ECO:0000256" key="14">
    <source>
        <dbReference type="ARBA" id="ARBA00049393"/>
    </source>
</evidence>
<dbReference type="AlphaFoldDB" id="A0A9P0QQJ2"/>
<evidence type="ECO:0000313" key="17">
    <source>
        <dbReference type="EMBL" id="CAH2352812.1"/>
    </source>
</evidence>
<dbReference type="InterPro" id="IPR022776">
    <property type="entry name" value="TRM13/UPF0224_CHHC_Znf_dom"/>
</dbReference>
<evidence type="ECO:0000313" key="18">
    <source>
        <dbReference type="Proteomes" id="UP000837801"/>
    </source>
</evidence>
<dbReference type="PROSITE" id="PS51800">
    <property type="entry name" value="ZF_CHHC_U11_48K"/>
    <property type="match status" value="1"/>
</dbReference>
<sequence length="461" mass="53138">MTLEASKKRKIDKENLQCGYFLERKKRNCRMQRKADSKFCSEHMILSVAENENKDEDRNGLEQQENNVRIPCPNDDRHTIWAKDLEKHLKKCKGITKTAEPWFAEDINSKLRSTSIQVELGDESGIAIFPSDKELYTTYIPILKSLSYPELRLIKCNHPGLDNRMKEVQIKKHAIQQSSLIGYLKTSKLLNSRLHYYLEFGCGKAELSRFVNLSILEDLKKESADIAPSDTIAKQVSYGFGLIDRGVNRMKMDPKIIKDYTEMEFGEQSKPEIHRTRIDIKDLDLDRFMEQFKHAKEQEKKVVCISKHLCGVATDLTLKCMLNSSILDEHGASDFKFQGLLVAMCCRHVCSYDQLLPQSRTYLASKGFADKTSFSILKKMASWAVNGRMEGMTDSEGTEHPSGLTILERESLGQLARRLIDECRLYAIRKLLDQSKYEASIHWYVDREITLENVCLSIKRR</sequence>
<evidence type="ECO:0000256" key="7">
    <source>
        <dbReference type="ARBA" id="ARBA00022691"/>
    </source>
</evidence>
<evidence type="ECO:0000256" key="15">
    <source>
        <dbReference type="RuleBase" id="RU367103"/>
    </source>
</evidence>
<dbReference type="InterPro" id="IPR021721">
    <property type="entry name" value="Znf_CCCH-type_TRM13"/>
</dbReference>
<evidence type="ECO:0000256" key="10">
    <source>
        <dbReference type="ARBA" id="ARBA00022771"/>
    </source>
</evidence>
<dbReference type="Pfam" id="PF05253">
    <property type="entry name" value="zf-U11-48K"/>
    <property type="match status" value="1"/>
</dbReference>
<comment type="catalytic activity">
    <reaction evidence="14 15">
        <text>adenosine(4) in tRNA(His) + S-adenosyl-L-methionine = 2'-O-methyladenosine(4) in tRNA(His) + S-adenosyl-L-homocysteine + H(+)</text>
        <dbReference type="Rhea" id="RHEA:43196"/>
        <dbReference type="Rhea" id="RHEA-COMP:10401"/>
        <dbReference type="Rhea" id="RHEA-COMP:10402"/>
        <dbReference type="ChEBI" id="CHEBI:15378"/>
        <dbReference type="ChEBI" id="CHEBI:57856"/>
        <dbReference type="ChEBI" id="CHEBI:59789"/>
        <dbReference type="ChEBI" id="CHEBI:74411"/>
        <dbReference type="ChEBI" id="CHEBI:74477"/>
        <dbReference type="EC" id="2.1.1.225"/>
    </reaction>
</comment>
<comment type="caution">
    <text evidence="17">The sequence shown here is derived from an EMBL/GenBank/DDBJ whole genome shotgun (WGS) entry which is preliminary data.</text>
</comment>
<dbReference type="InterPro" id="IPR007871">
    <property type="entry name" value="Methyltransferase_TRM13"/>
</dbReference>
<dbReference type="GO" id="GO:0030488">
    <property type="term" value="P:tRNA methylation"/>
    <property type="evidence" value="ECO:0007669"/>
    <property type="project" value="InterPro"/>
</dbReference>
<reference evidence="17" key="1">
    <citation type="submission" date="2022-03" db="EMBL/GenBank/DDBJ databases">
        <authorList>
            <person name="Legras J.-L."/>
            <person name="Devillers H."/>
            <person name="Grondin C."/>
        </authorList>
    </citation>
    <scope>NUCLEOTIDE SEQUENCE</scope>
    <source>
        <strain evidence="17">CLIB 1423</strain>
    </source>
</reference>
<dbReference type="EC" id="2.1.1.225" evidence="3 15"/>
<evidence type="ECO:0000256" key="6">
    <source>
        <dbReference type="ARBA" id="ARBA00022679"/>
    </source>
</evidence>
<evidence type="ECO:0000256" key="2">
    <source>
        <dbReference type="ARBA" id="ARBA00005265"/>
    </source>
</evidence>
<comment type="catalytic activity">
    <reaction evidence="13 15">
        <text>cytidine(4) in tRNA(Gly)(GCC) + S-adenosyl-L-methionine = 2'-O-methylcytidine(4) in tRNA(Gly)(GCC) + S-adenosyl-L-homocysteine + H(+)</text>
        <dbReference type="Rhea" id="RHEA:43192"/>
        <dbReference type="Rhea" id="RHEA-COMP:10399"/>
        <dbReference type="Rhea" id="RHEA-COMP:10400"/>
        <dbReference type="ChEBI" id="CHEBI:15378"/>
        <dbReference type="ChEBI" id="CHEBI:57856"/>
        <dbReference type="ChEBI" id="CHEBI:59789"/>
        <dbReference type="ChEBI" id="CHEBI:74495"/>
        <dbReference type="ChEBI" id="CHEBI:82748"/>
        <dbReference type="EC" id="2.1.1.225"/>
    </reaction>
</comment>
<comment type="catalytic activity">
    <reaction evidence="12 15">
        <text>cytidine(4) in tRNA(Pro) + S-adenosyl-L-methionine = 2'-O-methylcytidine(4) in tRNA(Pro) + S-adenosyl-L-homocysteine + H(+)</text>
        <dbReference type="Rhea" id="RHEA:32767"/>
        <dbReference type="Rhea" id="RHEA-COMP:10397"/>
        <dbReference type="Rhea" id="RHEA-COMP:10398"/>
        <dbReference type="ChEBI" id="CHEBI:15378"/>
        <dbReference type="ChEBI" id="CHEBI:57856"/>
        <dbReference type="ChEBI" id="CHEBI:59789"/>
        <dbReference type="ChEBI" id="CHEBI:74495"/>
        <dbReference type="ChEBI" id="CHEBI:82748"/>
        <dbReference type="EC" id="2.1.1.225"/>
    </reaction>
</comment>
<dbReference type="GO" id="GO:0106050">
    <property type="term" value="F:tRNA 2'-O-methyltransferase activity"/>
    <property type="evidence" value="ECO:0007669"/>
    <property type="project" value="UniProtKB-UniRule"/>
</dbReference>
<keyword evidence="8 15" id="KW-0819">tRNA processing</keyword>
<evidence type="ECO:0000256" key="3">
    <source>
        <dbReference type="ARBA" id="ARBA00012810"/>
    </source>
</evidence>
<keyword evidence="18" id="KW-1185">Reference proteome</keyword>
<keyword evidence="11 15" id="KW-0862">Zinc</keyword>
<name>A0A9P0QQJ2_9ASCO</name>
<keyword evidence="7 15" id="KW-0949">S-adenosyl-L-methionine</keyword>
<dbReference type="Pfam" id="PF11722">
    <property type="entry name" value="zf-TRM13_CCCH"/>
    <property type="match status" value="1"/>
</dbReference>
<comment type="function">
    <text evidence="1 15">tRNA methylase which 2'-O-methylates cytidine(4) in tRNA(Pro) and tRNA(Gly)(GCC), and adenosine(4) in tRNA(His).</text>
</comment>
<evidence type="ECO:0000256" key="9">
    <source>
        <dbReference type="ARBA" id="ARBA00022723"/>
    </source>
</evidence>
<feature type="domain" description="CHHC U11-48K-type" evidence="16">
    <location>
        <begin position="69"/>
        <end position="96"/>
    </location>
</feature>
<dbReference type="PANTHER" id="PTHR12998">
    <property type="entry name" value="TRNA:M(4)X MODIFICATION ENZYME TRM13 HOMOLOG"/>
    <property type="match status" value="1"/>
</dbReference>
<dbReference type="GO" id="GO:0008270">
    <property type="term" value="F:zinc ion binding"/>
    <property type="evidence" value="ECO:0007669"/>
    <property type="project" value="UniProtKB-KW"/>
</dbReference>
<evidence type="ECO:0000256" key="1">
    <source>
        <dbReference type="ARBA" id="ARBA00002267"/>
    </source>
</evidence>
<dbReference type="Pfam" id="PF05206">
    <property type="entry name" value="TRM13"/>
    <property type="match status" value="1"/>
</dbReference>
<gene>
    <name evidence="17" type="ORF">CLIB1423_08S01618</name>
</gene>
<evidence type="ECO:0000256" key="8">
    <source>
        <dbReference type="ARBA" id="ARBA00022694"/>
    </source>
</evidence>
<dbReference type="PANTHER" id="PTHR12998:SF0">
    <property type="entry name" value="TRNA:M(4)X MODIFICATION ENZYME TRM13 HOMOLOG"/>
    <property type="match status" value="1"/>
</dbReference>
<evidence type="ECO:0000259" key="16">
    <source>
        <dbReference type="PROSITE" id="PS51800"/>
    </source>
</evidence>
<dbReference type="InterPro" id="IPR039044">
    <property type="entry name" value="Trm13"/>
</dbReference>
<accession>A0A9P0QQJ2</accession>
<dbReference type="EMBL" id="CAKXYY010000008">
    <property type="protein sequence ID" value="CAH2352812.1"/>
    <property type="molecule type" value="Genomic_DNA"/>
</dbReference>
<evidence type="ECO:0000256" key="4">
    <source>
        <dbReference type="ARBA" id="ARBA00015883"/>
    </source>
</evidence>
<evidence type="ECO:0000256" key="12">
    <source>
        <dbReference type="ARBA" id="ARBA00048165"/>
    </source>
</evidence>
<keyword evidence="9 15" id="KW-0479">Metal-binding</keyword>
<keyword evidence="5 15" id="KW-0489">Methyltransferase</keyword>
<organism evidence="17 18">
    <name type="scientific">[Candida] railenensis</name>
    <dbReference type="NCBI Taxonomy" id="45579"/>
    <lineage>
        <taxon>Eukaryota</taxon>
        <taxon>Fungi</taxon>
        <taxon>Dikarya</taxon>
        <taxon>Ascomycota</taxon>
        <taxon>Saccharomycotina</taxon>
        <taxon>Pichiomycetes</taxon>
        <taxon>Debaryomycetaceae</taxon>
        <taxon>Kurtzmaniella</taxon>
    </lineage>
</organism>
<evidence type="ECO:0000256" key="11">
    <source>
        <dbReference type="ARBA" id="ARBA00022833"/>
    </source>
</evidence>
<proteinExistence type="inferred from homology"/>
<keyword evidence="6 15" id="KW-0808">Transferase</keyword>
<evidence type="ECO:0000256" key="5">
    <source>
        <dbReference type="ARBA" id="ARBA00022603"/>
    </source>
</evidence>
<keyword evidence="10 15" id="KW-0863">Zinc-finger</keyword>